<evidence type="ECO:0000313" key="3">
    <source>
        <dbReference type="EMBL" id="EGZ22479.1"/>
    </source>
</evidence>
<dbReference type="Pfam" id="PF03732">
    <property type="entry name" value="Retrotrans_gag"/>
    <property type="match status" value="1"/>
</dbReference>
<evidence type="ECO:0000256" key="1">
    <source>
        <dbReference type="SAM" id="MobiDB-lite"/>
    </source>
</evidence>
<feature type="region of interest" description="Disordered" evidence="1">
    <location>
        <begin position="110"/>
        <end position="130"/>
    </location>
</feature>
<feature type="compositionally biased region" description="Basic and acidic residues" evidence="1">
    <location>
        <begin position="528"/>
        <end position="565"/>
    </location>
</feature>
<dbReference type="GeneID" id="20637938"/>
<dbReference type="EMBL" id="JH159153">
    <property type="protein sequence ID" value="EGZ22479.1"/>
    <property type="molecule type" value="Genomic_DNA"/>
</dbReference>
<feature type="compositionally biased region" description="Acidic residues" evidence="1">
    <location>
        <begin position="304"/>
        <end position="313"/>
    </location>
</feature>
<reference evidence="3 4" key="1">
    <citation type="journal article" date="2006" name="Science">
        <title>Phytophthora genome sequences uncover evolutionary origins and mechanisms of pathogenesis.</title>
        <authorList>
            <person name="Tyler B.M."/>
            <person name="Tripathy S."/>
            <person name="Zhang X."/>
            <person name="Dehal P."/>
            <person name="Jiang R.H."/>
            <person name="Aerts A."/>
            <person name="Arredondo F.D."/>
            <person name="Baxter L."/>
            <person name="Bensasson D."/>
            <person name="Beynon J.L."/>
            <person name="Chapman J."/>
            <person name="Damasceno C.M."/>
            <person name="Dorrance A.E."/>
            <person name="Dou D."/>
            <person name="Dickerman A.W."/>
            <person name="Dubchak I.L."/>
            <person name="Garbelotto M."/>
            <person name="Gijzen M."/>
            <person name="Gordon S.G."/>
            <person name="Govers F."/>
            <person name="Grunwald N.J."/>
            <person name="Huang W."/>
            <person name="Ivors K.L."/>
            <person name="Jones R.W."/>
            <person name="Kamoun S."/>
            <person name="Krampis K."/>
            <person name="Lamour K.H."/>
            <person name="Lee M.K."/>
            <person name="McDonald W.H."/>
            <person name="Medina M."/>
            <person name="Meijer H.J."/>
            <person name="Nordberg E.K."/>
            <person name="Maclean D.J."/>
            <person name="Ospina-Giraldo M.D."/>
            <person name="Morris P.F."/>
            <person name="Phuntumart V."/>
            <person name="Putnam N.H."/>
            <person name="Rash S."/>
            <person name="Rose J.K."/>
            <person name="Sakihama Y."/>
            <person name="Salamov A.A."/>
            <person name="Savidor A."/>
            <person name="Scheuring C.F."/>
            <person name="Smith B.M."/>
            <person name="Sobral B.W."/>
            <person name="Terry A."/>
            <person name="Torto-Alalibo T.A."/>
            <person name="Win J."/>
            <person name="Xu Z."/>
            <person name="Zhang H."/>
            <person name="Grigoriev I.V."/>
            <person name="Rokhsar D.S."/>
            <person name="Boore J.L."/>
        </authorList>
    </citation>
    <scope>NUCLEOTIDE SEQUENCE [LARGE SCALE GENOMIC DNA]</scope>
    <source>
        <strain evidence="3 4">P6497</strain>
    </source>
</reference>
<keyword evidence="4" id="KW-1185">Reference proteome</keyword>
<feature type="compositionally biased region" description="Polar residues" evidence="1">
    <location>
        <begin position="1"/>
        <end position="13"/>
    </location>
</feature>
<feature type="compositionally biased region" description="Basic and acidic residues" evidence="1">
    <location>
        <begin position="645"/>
        <end position="658"/>
    </location>
</feature>
<feature type="region of interest" description="Disordered" evidence="1">
    <location>
        <begin position="1"/>
        <end position="77"/>
    </location>
</feature>
<feature type="compositionally biased region" description="Basic and acidic residues" evidence="1">
    <location>
        <begin position="603"/>
        <end position="624"/>
    </location>
</feature>
<feature type="compositionally biased region" description="Polar residues" evidence="1">
    <location>
        <begin position="625"/>
        <end position="641"/>
    </location>
</feature>
<feature type="region of interest" description="Disordered" evidence="1">
    <location>
        <begin position="283"/>
        <end position="313"/>
    </location>
</feature>
<feature type="compositionally biased region" description="Basic residues" evidence="1">
    <location>
        <begin position="517"/>
        <end position="527"/>
    </location>
</feature>
<accession>G4Z7U4</accession>
<dbReference type="Proteomes" id="UP000002640">
    <property type="component" value="Unassembled WGS sequence"/>
</dbReference>
<gene>
    <name evidence="3" type="ORF">PHYSODRAFT_249549</name>
</gene>
<proteinExistence type="predicted"/>
<sequence length="658" mass="74039">MVKTPTSARSGSPATAGGRSSARPRSADAATKATASTPRSVKFDRVGDRDHRSGVDDDGSEDEVEMKGPAPMLEDEDVDELTVVVGKSGAPRPIARRLDAELGEVTPAKVLAPDERPTTGSRPPVNGDTPDAYKILGQVGRSMVATSAWVMMFAPREVGGAKWVTLERELASPIDSSSLFQLSEQTKRLLVAMGFECTSVPSKVALEVWELAEVSAELTKWKRKLKDSVGVRGTTTVQKLDDVDPSLVPLPTTPRKASTGYQMQTPDTKQVFSKTPASPYFADSHMVTPKKNSDGRRFNLPALGDDDDDDDDTGYDFANPCEDLTAQIRRSYQREDEDGAQRVKLTHHISLNKLTKFSETRNRSERSLRWRKKFIYKMEGTNTPQDRWCEPFQLLMESGASNWVRQLPKKTRNRWSLLCEAFMAYYCSQHDQSAEDRYYTATRDEGEHICDYLLRLNGYARSAKITYEAGGTVGARHVKRFLDTCEDDALVRQLIPQRFDNIAKVEAVTNDTMAADRRRKGKGSTRKPSRDGGRRTDSARRDDRRNDRDDRRGDSRSRREGRYDRRVTVASASVDELYDAWQDRMSFTPRRRVDSDGYSESSNHSDRSYNSKYESDRDHMDVAETSRSVATQRSDGQSRANVSGDGRRDEGRRSRWND</sequence>
<evidence type="ECO:0000313" key="4">
    <source>
        <dbReference type="Proteomes" id="UP000002640"/>
    </source>
</evidence>
<protein>
    <recommendedName>
        <fullName evidence="2">Retrotransposon gag domain-containing protein</fullName>
    </recommendedName>
</protein>
<dbReference type="RefSeq" id="XP_009525196.1">
    <property type="nucleotide sequence ID" value="XM_009526901.1"/>
</dbReference>
<dbReference type="InParanoid" id="G4Z7U4"/>
<feature type="region of interest" description="Disordered" evidence="1">
    <location>
        <begin position="513"/>
        <end position="565"/>
    </location>
</feature>
<feature type="compositionally biased region" description="Low complexity" evidence="1">
    <location>
        <begin position="14"/>
        <end position="37"/>
    </location>
</feature>
<feature type="compositionally biased region" description="Basic and acidic residues" evidence="1">
    <location>
        <begin position="41"/>
        <end position="55"/>
    </location>
</feature>
<name>G4Z7U4_PHYSP</name>
<dbReference type="KEGG" id="psoj:PHYSODRAFT_249549"/>
<feature type="domain" description="Retrotransposon gag" evidence="2">
    <location>
        <begin position="394"/>
        <end position="466"/>
    </location>
</feature>
<dbReference type="AlphaFoldDB" id="G4Z7U4"/>
<feature type="region of interest" description="Disordered" evidence="1">
    <location>
        <begin position="591"/>
        <end position="658"/>
    </location>
</feature>
<organism evidence="3 4">
    <name type="scientific">Phytophthora sojae (strain P6497)</name>
    <name type="common">Soybean stem and root rot agent</name>
    <name type="synonym">Phytophthora megasperma f. sp. glycines</name>
    <dbReference type="NCBI Taxonomy" id="1094619"/>
    <lineage>
        <taxon>Eukaryota</taxon>
        <taxon>Sar</taxon>
        <taxon>Stramenopiles</taxon>
        <taxon>Oomycota</taxon>
        <taxon>Peronosporomycetes</taxon>
        <taxon>Peronosporales</taxon>
        <taxon>Peronosporaceae</taxon>
        <taxon>Phytophthora</taxon>
    </lineage>
</organism>
<dbReference type="InterPro" id="IPR005162">
    <property type="entry name" value="Retrotrans_gag_dom"/>
</dbReference>
<feature type="region of interest" description="Disordered" evidence="1">
    <location>
        <begin position="243"/>
        <end position="263"/>
    </location>
</feature>
<evidence type="ECO:0000259" key="2">
    <source>
        <dbReference type="Pfam" id="PF03732"/>
    </source>
</evidence>